<sequence>MSAKSRRRRRNQRLNEPQQSQSPLNKAKINKTAHLNCNCNGSVTQYLKSNVINSKIAINEAKTRHSGIKLDFHNLTDATTITVDFYHNDILSLEDIDKFIEYVYTHEKRRLYKCAFNFGIVDGRKPQNILLLNENIGNQHVMFIINVQKLIDSLICSICNIHPIYAKDENRPVQRKIDVYIKKCMMKLGNPNNQIDLLANAQLAKLACLDKFSHVYKNFNIDTDQTPQINDPSFKLSEKQWKYKVESYKEQDKLKKPTYGSQCI</sequence>
<proteinExistence type="predicted"/>
<feature type="compositionally biased region" description="Basic residues" evidence="1">
    <location>
        <begin position="1"/>
        <end position="12"/>
    </location>
</feature>
<feature type="region of interest" description="Disordered" evidence="1">
    <location>
        <begin position="1"/>
        <end position="25"/>
    </location>
</feature>
<accession>A0A5J4W7Q1</accession>
<dbReference type="EMBL" id="SNRW01003049">
    <property type="protein sequence ID" value="KAA6390941.1"/>
    <property type="molecule type" value="Genomic_DNA"/>
</dbReference>
<organism evidence="2 3">
    <name type="scientific">Streblomastix strix</name>
    <dbReference type="NCBI Taxonomy" id="222440"/>
    <lineage>
        <taxon>Eukaryota</taxon>
        <taxon>Metamonada</taxon>
        <taxon>Preaxostyla</taxon>
        <taxon>Oxymonadida</taxon>
        <taxon>Streblomastigidae</taxon>
        <taxon>Streblomastix</taxon>
    </lineage>
</organism>
<evidence type="ECO:0000256" key="1">
    <source>
        <dbReference type="SAM" id="MobiDB-lite"/>
    </source>
</evidence>
<dbReference type="AlphaFoldDB" id="A0A5J4W7Q1"/>
<reference evidence="2 3" key="1">
    <citation type="submission" date="2019-03" db="EMBL/GenBank/DDBJ databases">
        <title>Single cell metagenomics reveals metabolic interactions within the superorganism composed of flagellate Streblomastix strix and complex community of Bacteroidetes bacteria on its surface.</title>
        <authorList>
            <person name="Treitli S.C."/>
            <person name="Kolisko M."/>
            <person name="Husnik F."/>
            <person name="Keeling P."/>
            <person name="Hampl V."/>
        </authorList>
    </citation>
    <scope>NUCLEOTIDE SEQUENCE [LARGE SCALE GENOMIC DNA]</scope>
    <source>
        <strain evidence="2">ST1C</strain>
    </source>
</reference>
<comment type="caution">
    <text evidence="2">The sequence shown here is derived from an EMBL/GenBank/DDBJ whole genome shotgun (WGS) entry which is preliminary data.</text>
</comment>
<feature type="compositionally biased region" description="Polar residues" evidence="1">
    <location>
        <begin position="14"/>
        <end position="24"/>
    </location>
</feature>
<evidence type="ECO:0000313" key="3">
    <source>
        <dbReference type="Proteomes" id="UP000324800"/>
    </source>
</evidence>
<dbReference type="Proteomes" id="UP000324800">
    <property type="component" value="Unassembled WGS sequence"/>
</dbReference>
<gene>
    <name evidence="2" type="ORF">EZS28_013533</name>
</gene>
<protein>
    <submittedName>
        <fullName evidence="2">Uncharacterized protein</fullName>
    </submittedName>
</protein>
<name>A0A5J4W7Q1_9EUKA</name>
<evidence type="ECO:0000313" key="2">
    <source>
        <dbReference type="EMBL" id="KAA6390941.1"/>
    </source>
</evidence>